<dbReference type="AlphaFoldDB" id="A0A8C4TGD1"/>
<dbReference type="InterPro" id="IPR014756">
    <property type="entry name" value="Ig_E-set"/>
</dbReference>
<accession>A0A8C4TGD1</accession>
<dbReference type="Gene3D" id="2.60.40.10">
    <property type="entry name" value="Immunoglobulins"/>
    <property type="match status" value="1"/>
</dbReference>
<dbReference type="Pfam" id="PF24536">
    <property type="entry name" value="NXPE4_C"/>
    <property type="match status" value="1"/>
</dbReference>
<organism evidence="3 4">
    <name type="scientific">Erpetoichthys calabaricus</name>
    <name type="common">Rope fish</name>
    <name type="synonym">Calamoichthys calabaricus</name>
    <dbReference type="NCBI Taxonomy" id="27687"/>
    <lineage>
        <taxon>Eukaryota</taxon>
        <taxon>Metazoa</taxon>
        <taxon>Chordata</taxon>
        <taxon>Craniata</taxon>
        <taxon>Vertebrata</taxon>
        <taxon>Euteleostomi</taxon>
        <taxon>Actinopterygii</taxon>
        <taxon>Polypteriformes</taxon>
        <taxon>Polypteridae</taxon>
        <taxon>Erpetoichthys</taxon>
    </lineage>
</organism>
<sequence length="514" mass="59217">TAPPYTIGLFFSNWNTSMQSDLLMKTRSTEKTEGDILQALLKYVPQVNYKEFDQTSNAKKSRATLLHPKQNYTIGETIRIQVDICDHNGNLKTYGGDFILARIRSPEHKAAASGVVKDLNNGIYHIDFKLFWPGQVEVVVQLVHPSEAVAAIWRAKQMDYDKISYTGIFTNNSVQEKTECYSYLKSSQSVCLYVDEREKETYSCLKPLTLSCETLTFFQSRNISSKPLCLLFSFCFLFKLINETPFINKCCVVFCIADELLLSSEKCYLGTLQPVPSGFFHSGHWYPSFCNCRSFQNDNDINSCLQGKDLYFRGDSTVRQWLEHLTSKLKNLKYLKTTEKFKSRAPMLAVDEQRNITIDWRKHGHPWITVHLNVIKEGNYVSREVDKIAGGENIIVVITVGQHFRPFPLELHIRRLLNIRKAIERLKARSPKTRVFIKLENIRELTSETLRFSNWHGYIQNLAQREVFHGLNVTFLDAWDMTVADNTNNVHPPQHVVHSQVALFLSYLCHNSSD</sequence>
<proteinExistence type="inferred from homology"/>
<dbReference type="Pfam" id="PF06312">
    <property type="entry name" value="Neurexophilin"/>
    <property type="match status" value="1"/>
</dbReference>
<evidence type="ECO:0000256" key="1">
    <source>
        <dbReference type="ARBA" id="ARBA00005431"/>
    </source>
</evidence>
<dbReference type="Ensembl" id="ENSECRT00000031884.1">
    <property type="protein sequence ID" value="ENSECRP00000031225.1"/>
    <property type="gene ID" value="ENSECRG00000021156.1"/>
</dbReference>
<name>A0A8C4TGD1_ERPCA</name>
<reference evidence="3" key="1">
    <citation type="submission" date="2021-06" db="EMBL/GenBank/DDBJ databases">
        <authorList>
            <consortium name="Wellcome Sanger Institute Data Sharing"/>
        </authorList>
    </citation>
    <scope>NUCLEOTIDE SEQUENCE [LARGE SCALE GENOMIC DNA]</scope>
</reference>
<dbReference type="InterPro" id="IPR057106">
    <property type="entry name" value="NXPE4_C"/>
</dbReference>
<reference evidence="3" key="3">
    <citation type="submission" date="2025-09" db="UniProtKB">
        <authorList>
            <consortium name="Ensembl"/>
        </authorList>
    </citation>
    <scope>IDENTIFICATION</scope>
</reference>
<dbReference type="InterPro" id="IPR026845">
    <property type="entry name" value="NXPH/NXPE"/>
</dbReference>
<comment type="similarity">
    <text evidence="1">Belongs to the NXPE family.</text>
</comment>
<dbReference type="Proteomes" id="UP000694620">
    <property type="component" value="Chromosome 11"/>
</dbReference>
<keyword evidence="4" id="KW-1185">Reference proteome</keyword>
<evidence type="ECO:0000259" key="2">
    <source>
        <dbReference type="Pfam" id="PF24536"/>
    </source>
</evidence>
<dbReference type="SUPFAM" id="SSF81296">
    <property type="entry name" value="E set domains"/>
    <property type="match status" value="1"/>
</dbReference>
<dbReference type="GeneTree" id="ENSGT00950000182866"/>
<dbReference type="PANTHER" id="PTHR16165">
    <property type="entry name" value="NXPE FAMILY MEMBER"/>
    <property type="match status" value="1"/>
</dbReference>
<dbReference type="InterPro" id="IPR013783">
    <property type="entry name" value="Ig-like_fold"/>
</dbReference>
<protein>
    <recommendedName>
        <fullName evidence="2">NXPE C-terminal domain-containing protein</fullName>
    </recommendedName>
</protein>
<feature type="domain" description="NXPE C-terminal" evidence="2">
    <location>
        <begin position="285"/>
        <end position="509"/>
    </location>
</feature>
<reference evidence="3" key="2">
    <citation type="submission" date="2025-08" db="UniProtKB">
        <authorList>
            <consortium name="Ensembl"/>
        </authorList>
    </citation>
    <scope>IDENTIFICATION</scope>
</reference>
<dbReference type="PANTHER" id="PTHR16165:SF3">
    <property type="entry name" value="NXPE FAMILY MEMBER 1"/>
    <property type="match status" value="1"/>
</dbReference>
<evidence type="ECO:0000313" key="3">
    <source>
        <dbReference type="Ensembl" id="ENSECRP00000031225.1"/>
    </source>
</evidence>
<evidence type="ECO:0000313" key="4">
    <source>
        <dbReference type="Proteomes" id="UP000694620"/>
    </source>
</evidence>